<feature type="transmembrane region" description="Helical" evidence="1">
    <location>
        <begin position="64"/>
        <end position="82"/>
    </location>
</feature>
<dbReference type="EMBL" id="FMUQ01000006">
    <property type="protein sequence ID" value="SCX95534.1"/>
    <property type="molecule type" value="Genomic_DNA"/>
</dbReference>
<keyword evidence="3" id="KW-1185">Reference proteome</keyword>
<protein>
    <submittedName>
        <fullName evidence="2">Branched-chain amino acid transport protein AzlD</fullName>
    </submittedName>
</protein>
<name>A0A1G5BZR3_9PAST</name>
<dbReference type="Proteomes" id="UP000199588">
    <property type="component" value="Unassembled WGS sequence"/>
</dbReference>
<reference evidence="2 3" key="1">
    <citation type="submission" date="2016-10" db="EMBL/GenBank/DDBJ databases">
        <authorList>
            <person name="Varghese N."/>
            <person name="Submissions S."/>
        </authorList>
    </citation>
    <scope>NUCLEOTIDE SEQUENCE [LARGE SCALE GENOMIC DNA]</scope>
    <source>
        <strain evidence="2 3">DSM 22022</strain>
    </source>
</reference>
<evidence type="ECO:0000256" key="1">
    <source>
        <dbReference type="SAM" id="Phobius"/>
    </source>
</evidence>
<dbReference type="Pfam" id="PF05437">
    <property type="entry name" value="AzlD"/>
    <property type="match status" value="1"/>
</dbReference>
<proteinExistence type="predicted"/>
<evidence type="ECO:0000313" key="2">
    <source>
        <dbReference type="EMBL" id="SCX95534.1"/>
    </source>
</evidence>
<accession>A0A1G5BZR3</accession>
<keyword evidence="1" id="KW-0472">Membrane</keyword>
<dbReference type="InterPro" id="IPR008407">
    <property type="entry name" value="Brnchd-chn_aa_trnsp_AzlD"/>
</dbReference>
<comment type="caution">
    <text evidence="2">The sequence shown here is derived from an EMBL/GenBank/DDBJ whole genome shotgun (WGS) entry which is preliminary data.</text>
</comment>
<keyword evidence="1" id="KW-1133">Transmembrane helix</keyword>
<feature type="transmembrane region" description="Helical" evidence="1">
    <location>
        <begin position="89"/>
        <end position="108"/>
    </location>
</feature>
<dbReference type="RefSeq" id="WP_011199944.1">
    <property type="nucleotide sequence ID" value="NZ_CP015031.1"/>
</dbReference>
<sequence length="110" mass="12401">MTLTEQIITVGMGILGVHICRVLPFLIFPPNRPIPEYIRYLGKVLPAAMFGMLVIYCYKNVDIFSGFHGFPEFLAGLITLALHLWKKNMFLSMAVGTGLYMFLVQAVFVN</sequence>
<gene>
    <name evidence="2" type="ORF">SAMN02910354_00944</name>
</gene>
<dbReference type="PIRSF" id="PIRSF003203">
    <property type="entry name" value="AzlD"/>
    <property type="match status" value="1"/>
</dbReference>
<keyword evidence="1" id="KW-0812">Transmembrane</keyword>
<organism evidence="2 3">
    <name type="scientific">Basfia succiniciproducens</name>
    <dbReference type="NCBI Taxonomy" id="653940"/>
    <lineage>
        <taxon>Bacteria</taxon>
        <taxon>Pseudomonadati</taxon>
        <taxon>Pseudomonadota</taxon>
        <taxon>Gammaproteobacteria</taxon>
        <taxon>Pasteurellales</taxon>
        <taxon>Pasteurellaceae</taxon>
        <taxon>Basfia</taxon>
    </lineage>
</organism>
<feature type="transmembrane region" description="Helical" evidence="1">
    <location>
        <begin position="40"/>
        <end position="58"/>
    </location>
</feature>
<evidence type="ECO:0000313" key="3">
    <source>
        <dbReference type="Proteomes" id="UP000199588"/>
    </source>
</evidence>
<feature type="transmembrane region" description="Helical" evidence="1">
    <location>
        <begin position="6"/>
        <end position="28"/>
    </location>
</feature>